<protein>
    <submittedName>
        <fullName evidence="6">TetR family transcriptional regulator</fullName>
    </submittedName>
</protein>
<comment type="caution">
    <text evidence="6">The sequence shown here is derived from an EMBL/GenBank/DDBJ whole genome shotgun (WGS) entry which is preliminary data.</text>
</comment>
<dbReference type="InterPro" id="IPR050109">
    <property type="entry name" value="HTH-type_TetR-like_transc_reg"/>
</dbReference>
<accession>A0A2T0RWY1</accession>
<dbReference type="GO" id="GO:0000976">
    <property type="term" value="F:transcription cis-regulatory region binding"/>
    <property type="evidence" value="ECO:0007669"/>
    <property type="project" value="TreeGrafter"/>
</dbReference>
<organism evidence="6 7">
    <name type="scientific">Pseudosporangium ferrugineum</name>
    <dbReference type="NCBI Taxonomy" id="439699"/>
    <lineage>
        <taxon>Bacteria</taxon>
        <taxon>Bacillati</taxon>
        <taxon>Actinomycetota</taxon>
        <taxon>Actinomycetes</taxon>
        <taxon>Micromonosporales</taxon>
        <taxon>Micromonosporaceae</taxon>
        <taxon>Pseudosporangium</taxon>
    </lineage>
</organism>
<evidence type="ECO:0000313" key="6">
    <source>
        <dbReference type="EMBL" id="PRY25696.1"/>
    </source>
</evidence>
<dbReference type="PANTHER" id="PTHR30055:SF234">
    <property type="entry name" value="HTH-TYPE TRANSCRIPTIONAL REGULATOR BETI"/>
    <property type="match status" value="1"/>
</dbReference>
<dbReference type="Pfam" id="PF00440">
    <property type="entry name" value="TetR_N"/>
    <property type="match status" value="1"/>
</dbReference>
<evidence type="ECO:0000259" key="5">
    <source>
        <dbReference type="PROSITE" id="PS50977"/>
    </source>
</evidence>
<dbReference type="SUPFAM" id="SSF46689">
    <property type="entry name" value="Homeodomain-like"/>
    <property type="match status" value="1"/>
</dbReference>
<evidence type="ECO:0000256" key="3">
    <source>
        <dbReference type="ARBA" id="ARBA00023163"/>
    </source>
</evidence>
<dbReference type="Proteomes" id="UP000239209">
    <property type="component" value="Unassembled WGS sequence"/>
</dbReference>
<evidence type="ECO:0000256" key="4">
    <source>
        <dbReference type="PROSITE-ProRule" id="PRU00335"/>
    </source>
</evidence>
<feature type="DNA-binding region" description="H-T-H motif" evidence="4">
    <location>
        <begin position="31"/>
        <end position="50"/>
    </location>
</feature>
<keyword evidence="2 4" id="KW-0238">DNA-binding</keyword>
<proteinExistence type="predicted"/>
<sequence length="189" mass="19802">MLVPMVRVNTRDEILRVAAEQFAHTGYKGTSLQDIAAEVGCSKATLLYHFASKDAILAELTAPAASELAELVAALEPLDDDAAQAAAIEGFVDLVLRHRREAALVYSGIPKFITEPAFAGLLPHTEALCAAFAGRSAAVAACVAAEVVLTGIVTVVIDTDRDAAELRAALIGVARRALLSPSDSPHDKD</sequence>
<feature type="domain" description="HTH tetR-type" evidence="5">
    <location>
        <begin position="8"/>
        <end position="68"/>
    </location>
</feature>
<evidence type="ECO:0000256" key="2">
    <source>
        <dbReference type="ARBA" id="ARBA00023125"/>
    </source>
</evidence>
<dbReference type="Gene3D" id="1.10.357.10">
    <property type="entry name" value="Tetracycline Repressor, domain 2"/>
    <property type="match status" value="1"/>
</dbReference>
<dbReference type="PANTHER" id="PTHR30055">
    <property type="entry name" value="HTH-TYPE TRANSCRIPTIONAL REGULATOR RUTR"/>
    <property type="match status" value="1"/>
</dbReference>
<dbReference type="EMBL" id="PVZG01000012">
    <property type="protein sequence ID" value="PRY25696.1"/>
    <property type="molecule type" value="Genomic_DNA"/>
</dbReference>
<keyword evidence="7" id="KW-1185">Reference proteome</keyword>
<dbReference type="GO" id="GO:0003700">
    <property type="term" value="F:DNA-binding transcription factor activity"/>
    <property type="evidence" value="ECO:0007669"/>
    <property type="project" value="TreeGrafter"/>
</dbReference>
<evidence type="ECO:0000313" key="7">
    <source>
        <dbReference type="Proteomes" id="UP000239209"/>
    </source>
</evidence>
<reference evidence="6 7" key="1">
    <citation type="submission" date="2018-03" db="EMBL/GenBank/DDBJ databases">
        <title>Genomic Encyclopedia of Archaeal and Bacterial Type Strains, Phase II (KMG-II): from individual species to whole genera.</title>
        <authorList>
            <person name="Goeker M."/>
        </authorList>
    </citation>
    <scope>NUCLEOTIDE SEQUENCE [LARGE SCALE GENOMIC DNA]</scope>
    <source>
        <strain evidence="6 7">DSM 45348</strain>
    </source>
</reference>
<name>A0A2T0RWY1_9ACTN</name>
<dbReference type="AlphaFoldDB" id="A0A2T0RWY1"/>
<dbReference type="InterPro" id="IPR009057">
    <property type="entry name" value="Homeodomain-like_sf"/>
</dbReference>
<dbReference type="PROSITE" id="PS50977">
    <property type="entry name" value="HTH_TETR_2"/>
    <property type="match status" value="1"/>
</dbReference>
<dbReference type="PRINTS" id="PR00455">
    <property type="entry name" value="HTHTETR"/>
</dbReference>
<keyword evidence="1" id="KW-0805">Transcription regulation</keyword>
<evidence type="ECO:0000256" key="1">
    <source>
        <dbReference type="ARBA" id="ARBA00023015"/>
    </source>
</evidence>
<gene>
    <name evidence="6" type="ORF">CLV70_11262</name>
</gene>
<keyword evidence="3" id="KW-0804">Transcription</keyword>
<dbReference type="InterPro" id="IPR001647">
    <property type="entry name" value="HTH_TetR"/>
</dbReference>